<protein>
    <submittedName>
        <fullName evidence="4">Outer membrane protein OmpA-like peptidoglycan-associated protein</fullName>
    </submittedName>
</protein>
<sequence length="207" mass="20193">MKRILLLAGLSALVAPCAQAQVAVNAAALQQLAGTPPAPPPAPKPAPAATAPMPHIAHHHHAAPAVVAAKPAPPPLPQAAPAAPQAAPATLKAPPPPPSVPTEVLKALAPVRINFAPGSADLPASAANALRPFCHEGGMVSIDAHAPANPSDPSAAMRLSLSRALAVKAVLAACGVPVQNIVPRAAGATPGHADDQTIVAAGTGAGK</sequence>
<dbReference type="AlphaFoldDB" id="A0A840VF04"/>
<dbReference type="RefSeq" id="WP_183267375.1">
    <property type="nucleotide sequence ID" value="NZ_JACHFJ010000015.1"/>
</dbReference>
<feature type="signal peptide" evidence="2">
    <location>
        <begin position="1"/>
        <end position="20"/>
    </location>
</feature>
<reference evidence="4 5" key="1">
    <citation type="submission" date="2020-08" db="EMBL/GenBank/DDBJ databases">
        <title>Genomic Encyclopedia of Type Strains, Phase IV (KMG-IV): sequencing the most valuable type-strain genomes for metagenomic binning, comparative biology and taxonomic classification.</title>
        <authorList>
            <person name="Goeker M."/>
        </authorList>
    </citation>
    <scope>NUCLEOTIDE SEQUENCE [LARGE SCALE GENOMIC DNA]</scope>
    <source>
        <strain evidence="4 5">DSM 27026</strain>
    </source>
</reference>
<name>A0A840VF04_9PROT</name>
<evidence type="ECO:0000256" key="2">
    <source>
        <dbReference type="SAM" id="SignalP"/>
    </source>
</evidence>
<feature type="chain" id="PRO_5032817410" evidence="2">
    <location>
        <begin position="21"/>
        <end position="207"/>
    </location>
</feature>
<accession>A0A840VF04</accession>
<evidence type="ECO:0000259" key="3">
    <source>
        <dbReference type="Pfam" id="PF00691"/>
    </source>
</evidence>
<comment type="caution">
    <text evidence="4">The sequence shown here is derived from an EMBL/GenBank/DDBJ whole genome shotgun (WGS) entry which is preliminary data.</text>
</comment>
<dbReference type="InterPro" id="IPR006665">
    <property type="entry name" value="OmpA-like"/>
</dbReference>
<dbReference type="InterPro" id="IPR036737">
    <property type="entry name" value="OmpA-like_sf"/>
</dbReference>
<dbReference type="SUPFAM" id="SSF103088">
    <property type="entry name" value="OmpA-like"/>
    <property type="match status" value="1"/>
</dbReference>
<evidence type="ECO:0000313" key="5">
    <source>
        <dbReference type="Proteomes" id="UP000553706"/>
    </source>
</evidence>
<dbReference type="EMBL" id="JACHFJ010000015">
    <property type="protein sequence ID" value="MBB5374354.1"/>
    <property type="molecule type" value="Genomic_DNA"/>
</dbReference>
<evidence type="ECO:0000256" key="1">
    <source>
        <dbReference type="SAM" id="MobiDB-lite"/>
    </source>
</evidence>
<dbReference type="Gene3D" id="3.30.1330.60">
    <property type="entry name" value="OmpA-like domain"/>
    <property type="match status" value="1"/>
</dbReference>
<feature type="region of interest" description="Disordered" evidence="1">
    <location>
        <begin position="69"/>
        <end position="98"/>
    </location>
</feature>
<proteinExistence type="predicted"/>
<dbReference type="Pfam" id="PF00691">
    <property type="entry name" value="OmpA"/>
    <property type="match status" value="1"/>
</dbReference>
<evidence type="ECO:0000313" key="4">
    <source>
        <dbReference type="EMBL" id="MBB5374354.1"/>
    </source>
</evidence>
<feature type="domain" description="OmpA-like" evidence="3">
    <location>
        <begin position="115"/>
        <end position="199"/>
    </location>
</feature>
<gene>
    <name evidence="4" type="ORF">HNP71_002626</name>
</gene>
<feature type="compositionally biased region" description="Low complexity" evidence="1">
    <location>
        <begin position="79"/>
        <end position="92"/>
    </location>
</feature>
<keyword evidence="5" id="KW-1185">Reference proteome</keyword>
<dbReference type="Proteomes" id="UP000553706">
    <property type="component" value="Unassembled WGS sequence"/>
</dbReference>
<keyword evidence="2" id="KW-0732">Signal</keyword>
<organism evidence="4 5">
    <name type="scientific">Acidocella aromatica</name>
    <dbReference type="NCBI Taxonomy" id="1303579"/>
    <lineage>
        <taxon>Bacteria</taxon>
        <taxon>Pseudomonadati</taxon>
        <taxon>Pseudomonadota</taxon>
        <taxon>Alphaproteobacteria</taxon>
        <taxon>Acetobacterales</taxon>
        <taxon>Acidocellaceae</taxon>
        <taxon>Acidocella</taxon>
    </lineage>
</organism>